<dbReference type="Pfam" id="PF18909">
    <property type="entry name" value="dGTP_diPhyd_N"/>
    <property type="match status" value="1"/>
</dbReference>
<dbReference type="InterPro" id="IPR044038">
    <property type="entry name" value="dATP/dGTP_diPOhydrolase_N"/>
</dbReference>
<proteinExistence type="predicted"/>
<reference evidence="2" key="1">
    <citation type="submission" date="2020-05" db="EMBL/GenBank/DDBJ databases">
        <authorList>
            <person name="Chiriac C."/>
            <person name="Salcher M."/>
            <person name="Ghai R."/>
            <person name="Kavagutti S V."/>
        </authorList>
    </citation>
    <scope>NUCLEOTIDE SEQUENCE</scope>
</reference>
<feature type="domain" description="dATP/dGTP diphosphohydrolase N-terminal" evidence="1">
    <location>
        <begin position="64"/>
        <end position="160"/>
    </location>
</feature>
<name>A0A6J5S1P0_9CAUD</name>
<sequence>MRIGRCIDNTDYKDLLTVDKEYKLRPARYGGMYIVTLDDGSNCAVYKRRFELVTESTPAAQSVQGVKHDAGKPPISLIPAEAIFGEAKVFAFGAGKYGKHNFRLGMDHTRVLDAAMRHILAIVRGEDVDPESGEPHWAHARCCLAMYAYYQTNSVGTDDRYKGDPK</sequence>
<evidence type="ECO:0000313" key="2">
    <source>
        <dbReference type="EMBL" id="CAB4200404.1"/>
    </source>
</evidence>
<gene>
    <name evidence="2" type="ORF">UFOVP1351_40</name>
</gene>
<protein>
    <recommendedName>
        <fullName evidence="1">dATP/dGTP diphosphohydrolase N-terminal domain-containing protein</fullName>
    </recommendedName>
</protein>
<evidence type="ECO:0000259" key="1">
    <source>
        <dbReference type="Pfam" id="PF18909"/>
    </source>
</evidence>
<organism evidence="2">
    <name type="scientific">uncultured Caudovirales phage</name>
    <dbReference type="NCBI Taxonomy" id="2100421"/>
    <lineage>
        <taxon>Viruses</taxon>
        <taxon>Duplodnaviria</taxon>
        <taxon>Heunggongvirae</taxon>
        <taxon>Uroviricota</taxon>
        <taxon>Caudoviricetes</taxon>
        <taxon>Peduoviridae</taxon>
        <taxon>Maltschvirus</taxon>
        <taxon>Maltschvirus maltsch</taxon>
    </lineage>
</organism>
<accession>A0A6J5S1P0</accession>
<dbReference type="EMBL" id="LR797306">
    <property type="protein sequence ID" value="CAB4200404.1"/>
    <property type="molecule type" value="Genomic_DNA"/>
</dbReference>